<dbReference type="RefSeq" id="WP_159437875.1">
    <property type="nucleotide sequence ID" value="NZ_BMLR01000016.1"/>
</dbReference>
<dbReference type="AlphaFoldDB" id="A0A1M7IQF3"/>
<organism evidence="2 3">
    <name type="scientific">Roseovarius pacificus</name>
    <dbReference type="NCBI Taxonomy" id="337701"/>
    <lineage>
        <taxon>Bacteria</taxon>
        <taxon>Pseudomonadati</taxon>
        <taxon>Pseudomonadota</taxon>
        <taxon>Alphaproteobacteria</taxon>
        <taxon>Rhodobacterales</taxon>
        <taxon>Roseobacteraceae</taxon>
        <taxon>Roseovarius</taxon>
    </lineage>
</organism>
<dbReference type="OrthoDB" id="7817026at2"/>
<keyword evidence="2" id="KW-0238">DNA-binding</keyword>
<proteinExistence type="predicted"/>
<dbReference type="GO" id="GO:0003677">
    <property type="term" value="F:DNA binding"/>
    <property type="evidence" value="ECO:0007669"/>
    <property type="project" value="UniProtKB-KW"/>
</dbReference>
<sequence>MHLEFKQATYGTSDGDKKELLKDISSFANTLGGHLVIGVEEDNGTAIALSPLSGMDVDQELLRLENIARSGVEPPVLGLRMKRVAVTGGDVIAMHVPRSYNPPHRVIFRNSNRYYARNSAGAYEPSLEELRRLFGEQRTIEEQAQTFIEERLLRIQAGDAPMPIPVEKGVTVMHLVPLPDLGAGRRIEIPAMREQHLAFMPMGASGMSWRVNLDGFNLFRGGEVCNGYTQVFRDGSLEATSTSMIADRDGRRLLPSLAIPERFIQSLSSYIGGLRALEASPPVLLRISFTGMNGVRMGVDPMRVMDEPPSYEREELRLPHTVISEYRDDGNYEQVIAEQMDFLWNAFDFDRCFYFDEDGNWVGGH</sequence>
<keyword evidence="3" id="KW-1185">Reference proteome</keyword>
<accession>A0A1M7IQF3</accession>
<dbReference type="InterPro" id="IPR038461">
    <property type="entry name" value="Schlafen_AlbA_2_dom_sf"/>
</dbReference>
<dbReference type="EMBL" id="FRBR01000016">
    <property type="protein sequence ID" value="SHM43044.1"/>
    <property type="molecule type" value="Genomic_DNA"/>
</dbReference>
<dbReference type="Gene3D" id="3.30.950.30">
    <property type="entry name" value="Schlafen, AAA domain"/>
    <property type="match status" value="1"/>
</dbReference>
<dbReference type="Proteomes" id="UP000183974">
    <property type="component" value="Unassembled WGS sequence"/>
</dbReference>
<gene>
    <name evidence="2" type="ORF">SAMN05444398_11638</name>
</gene>
<feature type="domain" description="Schlafen AlbA-2" evidence="1">
    <location>
        <begin position="2"/>
        <end position="121"/>
    </location>
</feature>
<evidence type="ECO:0000259" key="1">
    <source>
        <dbReference type="Pfam" id="PF04326"/>
    </source>
</evidence>
<dbReference type="PANTHER" id="PTHR30595:SF6">
    <property type="entry name" value="SCHLAFEN ALBA-2 DOMAIN-CONTAINING PROTEIN"/>
    <property type="match status" value="1"/>
</dbReference>
<dbReference type="InterPro" id="IPR007421">
    <property type="entry name" value="Schlafen_AlbA_2_dom"/>
</dbReference>
<dbReference type="PANTHER" id="PTHR30595">
    <property type="entry name" value="GLPR-RELATED TRANSCRIPTIONAL REPRESSOR"/>
    <property type="match status" value="1"/>
</dbReference>
<protein>
    <submittedName>
        <fullName evidence="2">Putative DNA-binding domain-containing protein</fullName>
    </submittedName>
</protein>
<evidence type="ECO:0000313" key="2">
    <source>
        <dbReference type="EMBL" id="SHM43044.1"/>
    </source>
</evidence>
<dbReference type="Pfam" id="PF04326">
    <property type="entry name" value="SLFN_AlbA_2"/>
    <property type="match status" value="1"/>
</dbReference>
<reference evidence="2 3" key="1">
    <citation type="submission" date="2016-11" db="EMBL/GenBank/DDBJ databases">
        <authorList>
            <person name="Jaros S."/>
            <person name="Januszkiewicz K."/>
            <person name="Wedrychowicz H."/>
        </authorList>
    </citation>
    <scope>NUCLEOTIDE SEQUENCE [LARGE SCALE GENOMIC DNA]</scope>
    <source>
        <strain evidence="2 3">DSM 29589</strain>
    </source>
</reference>
<dbReference type="STRING" id="337701.SAMN05444398_11638"/>
<name>A0A1M7IQF3_9RHOB</name>
<evidence type="ECO:0000313" key="3">
    <source>
        <dbReference type="Proteomes" id="UP000183974"/>
    </source>
</evidence>